<reference evidence="2" key="1">
    <citation type="submission" date="2020-02" db="EMBL/GenBank/DDBJ databases">
        <authorList>
            <person name="Meier V. D."/>
        </authorList>
    </citation>
    <scope>NUCLEOTIDE SEQUENCE</scope>
    <source>
        <strain evidence="2">AVDCRST_MAG59</strain>
    </source>
</reference>
<evidence type="ECO:0000313" key="2">
    <source>
        <dbReference type="EMBL" id="CAA9540959.1"/>
    </source>
</evidence>
<organism evidence="2">
    <name type="scientific">uncultured Thermomicrobiales bacterium</name>
    <dbReference type="NCBI Taxonomy" id="1645740"/>
    <lineage>
        <taxon>Bacteria</taxon>
        <taxon>Pseudomonadati</taxon>
        <taxon>Thermomicrobiota</taxon>
        <taxon>Thermomicrobia</taxon>
        <taxon>Thermomicrobiales</taxon>
        <taxon>environmental samples</taxon>
    </lineage>
</organism>
<sequence length="71" mass="7550">CTPLPIACATIPTCPPPSSATTRWRPPSPSPDSVLVSSPPIRSTRREDCSCGTQGCPNAGKHPRTMHGLRR</sequence>
<dbReference type="EMBL" id="CADCWF010000043">
    <property type="protein sequence ID" value="CAA9540959.1"/>
    <property type="molecule type" value="Genomic_DNA"/>
</dbReference>
<feature type="compositionally biased region" description="Low complexity" evidence="1">
    <location>
        <begin position="31"/>
        <end position="40"/>
    </location>
</feature>
<protein>
    <submittedName>
        <fullName evidence="2">Uncharacterized protein</fullName>
    </submittedName>
</protein>
<proteinExistence type="predicted"/>
<name>A0A6J4U7C5_9BACT</name>
<feature type="compositionally biased region" description="Basic residues" evidence="1">
    <location>
        <begin position="61"/>
        <end position="71"/>
    </location>
</feature>
<feature type="non-terminal residue" evidence="2">
    <location>
        <position position="71"/>
    </location>
</feature>
<gene>
    <name evidence="2" type="ORF">AVDCRST_MAG59-828</name>
</gene>
<dbReference type="AlphaFoldDB" id="A0A6J4U7C5"/>
<accession>A0A6J4U7C5</accession>
<feature type="region of interest" description="Disordered" evidence="1">
    <location>
        <begin position="16"/>
        <end position="71"/>
    </location>
</feature>
<evidence type="ECO:0000256" key="1">
    <source>
        <dbReference type="SAM" id="MobiDB-lite"/>
    </source>
</evidence>
<feature type="non-terminal residue" evidence="2">
    <location>
        <position position="1"/>
    </location>
</feature>